<dbReference type="GO" id="GO:0000271">
    <property type="term" value="P:polysaccharide biosynthetic process"/>
    <property type="evidence" value="ECO:0007669"/>
    <property type="project" value="TreeGrafter"/>
</dbReference>
<dbReference type="Proteomes" id="UP000018004">
    <property type="component" value="Unassembled WGS sequence"/>
</dbReference>
<feature type="transmembrane region" description="Helical" evidence="1">
    <location>
        <begin position="148"/>
        <end position="165"/>
    </location>
</feature>
<gene>
    <name evidence="3" type="ORF">FLJC2902T_06600</name>
</gene>
<feature type="domain" description="Acyltransferase 3" evidence="2">
    <location>
        <begin position="14"/>
        <end position="359"/>
    </location>
</feature>
<accession>V6SS42</accession>
<evidence type="ECO:0000313" key="3">
    <source>
        <dbReference type="EMBL" id="ESU29264.1"/>
    </source>
</evidence>
<name>V6SS42_9FLAO</name>
<dbReference type="InterPro" id="IPR002656">
    <property type="entry name" value="Acyl_transf_3_dom"/>
</dbReference>
<keyword evidence="1" id="KW-1133">Transmembrane helix</keyword>
<dbReference type="RefSeq" id="WP_023578335.1">
    <property type="nucleotide sequence ID" value="NZ_AVGG01000002.1"/>
</dbReference>
<feature type="transmembrane region" description="Helical" evidence="1">
    <location>
        <begin position="97"/>
        <end position="116"/>
    </location>
</feature>
<evidence type="ECO:0000313" key="4">
    <source>
        <dbReference type="Proteomes" id="UP000018004"/>
    </source>
</evidence>
<keyword evidence="1" id="KW-0812">Transmembrane</keyword>
<keyword evidence="4" id="KW-1185">Reference proteome</keyword>
<feature type="transmembrane region" description="Helical" evidence="1">
    <location>
        <begin position="268"/>
        <end position="291"/>
    </location>
</feature>
<feature type="transmembrane region" description="Helical" evidence="1">
    <location>
        <begin position="211"/>
        <end position="229"/>
    </location>
</feature>
<dbReference type="GO" id="GO:0016747">
    <property type="term" value="F:acyltransferase activity, transferring groups other than amino-acyl groups"/>
    <property type="evidence" value="ECO:0007669"/>
    <property type="project" value="InterPro"/>
</dbReference>
<feature type="transmembrane region" description="Helical" evidence="1">
    <location>
        <begin position="172"/>
        <end position="191"/>
    </location>
</feature>
<dbReference type="STRING" id="1341181.FLJC2902T_06600"/>
<dbReference type="PATRIC" id="fig|1341181.4.peg.656"/>
<feature type="transmembrane region" description="Helical" evidence="1">
    <location>
        <begin position="241"/>
        <end position="262"/>
    </location>
</feature>
<reference evidence="3 4" key="1">
    <citation type="submission" date="2013-08" db="EMBL/GenBank/DDBJ databases">
        <title>Flavobacterium limnosediminis JC2902 genome sequencing.</title>
        <authorList>
            <person name="Lee K."/>
            <person name="Yi H."/>
            <person name="Park S."/>
            <person name="Chun J."/>
        </authorList>
    </citation>
    <scope>NUCLEOTIDE SEQUENCE [LARGE SCALE GENOMIC DNA]</scope>
    <source>
        <strain evidence="3 4">JC2902</strain>
    </source>
</reference>
<sequence>MIDTQVKTNNRIFGLDVMRALSIAMVLFSHSAVIYPQNGGLLSKLKDVSGFFGIELFFILSGFLVGSSIYKLFVYSDYNFREVKGFLFRRLFRIVPSYYLVLVINIIIYLCFAFSLKEVWKYFFLMQNVATPIPAFFPESWSLPVKELGYVSAVLILYIIVSFFGHFSRKKVFFMVILLLLSFSFFAKVNYHFHAENLDLSVWSQSVRGVVVYRLDSVLAGILLGCLFFEYPKFFKRNKLIFAGFGLLFFLLFIVFVTIFKFRLDNAAWFWNIVCLPFISVIVLMVFPLMLDWRKGPKRLELPVRFACDISYSVYLIHYSIVLFLMMRLFNLKEFSQTELHLFTFFYLTVTVLLSVVFYNFFEKPINKYRLSNFKLRLNKIGKT</sequence>
<dbReference type="PANTHER" id="PTHR23028">
    <property type="entry name" value="ACETYLTRANSFERASE"/>
    <property type="match status" value="1"/>
</dbReference>
<dbReference type="EMBL" id="AVGG01000002">
    <property type="protein sequence ID" value="ESU29264.1"/>
    <property type="molecule type" value="Genomic_DNA"/>
</dbReference>
<feature type="transmembrane region" description="Helical" evidence="1">
    <location>
        <begin position="342"/>
        <end position="362"/>
    </location>
</feature>
<dbReference type="InterPro" id="IPR050879">
    <property type="entry name" value="Acyltransferase_3"/>
</dbReference>
<dbReference type="GO" id="GO:0016020">
    <property type="term" value="C:membrane"/>
    <property type="evidence" value="ECO:0007669"/>
    <property type="project" value="TreeGrafter"/>
</dbReference>
<evidence type="ECO:0000259" key="2">
    <source>
        <dbReference type="Pfam" id="PF01757"/>
    </source>
</evidence>
<feature type="transmembrane region" description="Helical" evidence="1">
    <location>
        <begin position="312"/>
        <end position="330"/>
    </location>
</feature>
<comment type="caution">
    <text evidence="3">The sequence shown here is derived from an EMBL/GenBank/DDBJ whole genome shotgun (WGS) entry which is preliminary data.</text>
</comment>
<protein>
    <recommendedName>
        <fullName evidence="2">Acyltransferase 3 domain-containing protein</fullName>
    </recommendedName>
</protein>
<proteinExistence type="predicted"/>
<evidence type="ECO:0000256" key="1">
    <source>
        <dbReference type="SAM" id="Phobius"/>
    </source>
</evidence>
<dbReference type="OrthoDB" id="290051at2"/>
<organism evidence="3 4">
    <name type="scientific">Flavobacterium limnosediminis JC2902</name>
    <dbReference type="NCBI Taxonomy" id="1341181"/>
    <lineage>
        <taxon>Bacteria</taxon>
        <taxon>Pseudomonadati</taxon>
        <taxon>Bacteroidota</taxon>
        <taxon>Flavobacteriia</taxon>
        <taxon>Flavobacteriales</taxon>
        <taxon>Flavobacteriaceae</taxon>
        <taxon>Flavobacterium</taxon>
    </lineage>
</organism>
<dbReference type="AlphaFoldDB" id="V6SS42"/>
<dbReference type="Pfam" id="PF01757">
    <property type="entry name" value="Acyl_transf_3"/>
    <property type="match status" value="1"/>
</dbReference>
<feature type="transmembrane region" description="Helical" evidence="1">
    <location>
        <begin position="12"/>
        <end position="36"/>
    </location>
</feature>
<feature type="transmembrane region" description="Helical" evidence="1">
    <location>
        <begin position="56"/>
        <end position="76"/>
    </location>
</feature>
<dbReference type="eggNOG" id="COG1835">
    <property type="taxonomic scope" value="Bacteria"/>
</dbReference>
<keyword evidence="1" id="KW-0472">Membrane</keyword>
<dbReference type="PANTHER" id="PTHR23028:SF53">
    <property type="entry name" value="ACYL_TRANSF_3 DOMAIN-CONTAINING PROTEIN"/>
    <property type="match status" value="1"/>
</dbReference>